<evidence type="ECO:0000313" key="3">
    <source>
        <dbReference type="Proteomes" id="UP000604117"/>
    </source>
</evidence>
<dbReference type="NCBIfam" id="NF046119">
    <property type="entry name" value="memb_SCO4225"/>
    <property type="match status" value="1"/>
</dbReference>
<feature type="transmembrane region" description="Helical" evidence="1">
    <location>
        <begin position="20"/>
        <end position="36"/>
    </location>
</feature>
<dbReference type="InterPro" id="IPR057702">
    <property type="entry name" value="DUF7942"/>
</dbReference>
<keyword evidence="1" id="KW-1133">Transmembrane helix</keyword>
<feature type="transmembrane region" description="Helical" evidence="1">
    <location>
        <begin position="71"/>
        <end position="88"/>
    </location>
</feature>
<reference evidence="2 3" key="1">
    <citation type="submission" date="2021-01" db="EMBL/GenBank/DDBJ databases">
        <title>Whole genome shotgun sequence of Asanoa siamensis NBRC 107932.</title>
        <authorList>
            <person name="Komaki H."/>
            <person name="Tamura T."/>
        </authorList>
    </citation>
    <scope>NUCLEOTIDE SEQUENCE [LARGE SCALE GENOMIC DNA]</scope>
    <source>
        <strain evidence="2 3">NBRC 107932</strain>
    </source>
</reference>
<dbReference type="RefSeq" id="WP_203714457.1">
    <property type="nucleotide sequence ID" value="NZ_BONE01000027.1"/>
</dbReference>
<dbReference type="EMBL" id="BONE01000027">
    <property type="protein sequence ID" value="GIF74097.1"/>
    <property type="molecule type" value="Genomic_DNA"/>
</dbReference>
<comment type="caution">
    <text evidence="2">The sequence shown here is derived from an EMBL/GenBank/DDBJ whole genome shotgun (WGS) entry which is preliminary data.</text>
</comment>
<gene>
    <name evidence="2" type="ORF">Asi02nite_36150</name>
</gene>
<keyword evidence="1" id="KW-0812">Transmembrane</keyword>
<evidence type="ECO:0000256" key="1">
    <source>
        <dbReference type="SAM" id="Phobius"/>
    </source>
</evidence>
<keyword evidence="3" id="KW-1185">Reference proteome</keyword>
<name>A0ABQ4CS44_9ACTN</name>
<proteinExistence type="predicted"/>
<dbReference type="Proteomes" id="UP000604117">
    <property type="component" value="Unassembled WGS sequence"/>
</dbReference>
<keyword evidence="1" id="KW-0472">Membrane</keyword>
<protein>
    <submittedName>
        <fullName evidence="2">Uncharacterized protein</fullName>
    </submittedName>
</protein>
<accession>A0ABQ4CS44</accession>
<evidence type="ECO:0000313" key="2">
    <source>
        <dbReference type="EMBL" id="GIF74097.1"/>
    </source>
</evidence>
<dbReference type="Pfam" id="PF25637">
    <property type="entry name" value="DUF7942"/>
    <property type="match status" value="1"/>
</dbReference>
<organism evidence="2 3">
    <name type="scientific">Asanoa siamensis</name>
    <dbReference type="NCBI Taxonomy" id="926357"/>
    <lineage>
        <taxon>Bacteria</taxon>
        <taxon>Bacillati</taxon>
        <taxon>Actinomycetota</taxon>
        <taxon>Actinomycetes</taxon>
        <taxon>Micromonosporales</taxon>
        <taxon>Micromonosporaceae</taxon>
        <taxon>Asanoa</taxon>
    </lineage>
</organism>
<sequence>MTDAPAWRAWVRFPFDNWPSRIYLLLVAAAVAYYAIDSTVTRPDASFASIYMLILTAPISLLATLKLVGVVIGALVNATVIGALAHLGRARARA</sequence>